<organism evidence="1 2">
    <name type="scientific">Litoreibacter roseus</name>
    <dbReference type="NCBI Taxonomy" id="2601869"/>
    <lineage>
        <taxon>Bacteria</taxon>
        <taxon>Pseudomonadati</taxon>
        <taxon>Pseudomonadota</taxon>
        <taxon>Alphaproteobacteria</taxon>
        <taxon>Rhodobacterales</taxon>
        <taxon>Roseobacteraceae</taxon>
        <taxon>Litoreibacter</taxon>
    </lineage>
</organism>
<dbReference type="EMBL" id="BLJE01000007">
    <property type="protein sequence ID" value="GFE67030.1"/>
    <property type="molecule type" value="Genomic_DNA"/>
</dbReference>
<accession>A0A6N6JMC3</accession>
<dbReference type="RefSeq" id="WP_159810628.1">
    <property type="nucleotide sequence ID" value="NZ_BLJE01000007.1"/>
</dbReference>
<proteinExistence type="predicted"/>
<comment type="caution">
    <text evidence="1">The sequence shown here is derived from an EMBL/GenBank/DDBJ whole genome shotgun (WGS) entry which is preliminary data.</text>
</comment>
<dbReference type="AlphaFoldDB" id="A0A6N6JMC3"/>
<evidence type="ECO:0000313" key="1">
    <source>
        <dbReference type="EMBL" id="GFE67030.1"/>
    </source>
</evidence>
<sequence>MAGSCTTLPNAMCSDAPELGTNAWSICGAKGRRITRSLSGNMECWRSEDGHLHSISRPKLNGNRIEVPALASLTIRQRGGSPSAVPITIEGLRDDRYGEDLPRSQTTTLATGAVMTKHGRAEPVRRRLPIDWRR</sequence>
<evidence type="ECO:0000313" key="2">
    <source>
        <dbReference type="Proteomes" id="UP000436822"/>
    </source>
</evidence>
<gene>
    <name evidence="1" type="ORF">KIN_41040</name>
</gene>
<protein>
    <submittedName>
        <fullName evidence="1">Uncharacterized protein</fullName>
    </submittedName>
</protein>
<name>A0A6N6JMC3_9RHOB</name>
<reference evidence="1 2" key="1">
    <citation type="submission" date="2019-12" db="EMBL/GenBank/DDBJ databases">
        <title>Litoreibacter badius sp. nov., a novel bacteriochlorophyll a-containing bacterium in the genus Litoreibacter.</title>
        <authorList>
            <person name="Kanamuro M."/>
            <person name="Takabe Y."/>
            <person name="Mori K."/>
            <person name="Takaichi S."/>
            <person name="Hanada S."/>
        </authorList>
    </citation>
    <scope>NUCLEOTIDE SEQUENCE [LARGE SCALE GENOMIC DNA]</scope>
    <source>
        <strain evidence="1 2">K6</strain>
    </source>
</reference>
<keyword evidence="2" id="KW-1185">Reference proteome</keyword>
<dbReference type="Proteomes" id="UP000436822">
    <property type="component" value="Unassembled WGS sequence"/>
</dbReference>